<protein>
    <submittedName>
        <fullName evidence="2">Uncharacterized protein</fullName>
    </submittedName>
</protein>
<proteinExistence type="predicted"/>
<dbReference type="AlphaFoldDB" id="A0A0A9G0E3"/>
<organism evidence="2">
    <name type="scientific">Arundo donax</name>
    <name type="common">Giant reed</name>
    <name type="synonym">Donax arundinaceus</name>
    <dbReference type="NCBI Taxonomy" id="35708"/>
    <lineage>
        <taxon>Eukaryota</taxon>
        <taxon>Viridiplantae</taxon>
        <taxon>Streptophyta</taxon>
        <taxon>Embryophyta</taxon>
        <taxon>Tracheophyta</taxon>
        <taxon>Spermatophyta</taxon>
        <taxon>Magnoliopsida</taxon>
        <taxon>Liliopsida</taxon>
        <taxon>Poales</taxon>
        <taxon>Poaceae</taxon>
        <taxon>PACMAD clade</taxon>
        <taxon>Arundinoideae</taxon>
        <taxon>Arundineae</taxon>
        <taxon>Arundo</taxon>
    </lineage>
</organism>
<reference evidence="2" key="1">
    <citation type="submission" date="2014-09" db="EMBL/GenBank/DDBJ databases">
        <authorList>
            <person name="Magalhaes I.L.F."/>
            <person name="Oliveira U."/>
            <person name="Santos F.R."/>
            <person name="Vidigal T.H.D.A."/>
            <person name="Brescovit A.D."/>
            <person name="Santos A.J."/>
        </authorList>
    </citation>
    <scope>NUCLEOTIDE SEQUENCE</scope>
    <source>
        <tissue evidence="2">Shoot tissue taken approximately 20 cm above the soil surface</tissue>
    </source>
</reference>
<dbReference type="EMBL" id="GBRH01180942">
    <property type="protein sequence ID" value="JAE16954.1"/>
    <property type="molecule type" value="Transcribed_RNA"/>
</dbReference>
<accession>A0A0A9G0E3</accession>
<name>A0A0A9G0E3_ARUDO</name>
<evidence type="ECO:0000313" key="2">
    <source>
        <dbReference type="EMBL" id="JAE16954.1"/>
    </source>
</evidence>
<feature type="region of interest" description="Disordered" evidence="1">
    <location>
        <begin position="15"/>
        <end position="66"/>
    </location>
</feature>
<sequence length="66" mass="6999">MELSFVQQVVLGGSDVRQASLRLGRPRAPQAEGDRGQAPLPLDRPLPDSAVESNRGAPSRPGLPAR</sequence>
<evidence type="ECO:0000256" key="1">
    <source>
        <dbReference type="SAM" id="MobiDB-lite"/>
    </source>
</evidence>
<reference evidence="2" key="2">
    <citation type="journal article" date="2015" name="Data Brief">
        <title>Shoot transcriptome of the giant reed, Arundo donax.</title>
        <authorList>
            <person name="Barrero R.A."/>
            <person name="Guerrero F.D."/>
            <person name="Moolhuijzen P."/>
            <person name="Goolsby J.A."/>
            <person name="Tidwell J."/>
            <person name="Bellgard S.E."/>
            <person name="Bellgard M.I."/>
        </authorList>
    </citation>
    <scope>NUCLEOTIDE SEQUENCE</scope>
    <source>
        <tissue evidence="2">Shoot tissue taken approximately 20 cm above the soil surface</tissue>
    </source>
</reference>